<proteinExistence type="predicted"/>
<dbReference type="Proteomes" id="UP000050360">
    <property type="component" value="Unassembled WGS sequence"/>
</dbReference>
<dbReference type="AlphaFoldDB" id="A0A0N8KQJ5"/>
<evidence type="ECO:0000313" key="2">
    <source>
        <dbReference type="EMBL" id="KPQ42314.1"/>
    </source>
</evidence>
<gene>
    <name evidence="2" type="ORF">MPEBLZ_03138</name>
</gene>
<reference evidence="2 3" key="1">
    <citation type="submission" date="2015-09" db="EMBL/GenBank/DDBJ databases">
        <title>A metagenomics-based metabolic model of nitrate-dependent anaerobic oxidation of methane by Methanoperedens-like archaea.</title>
        <authorList>
            <person name="Arshad A."/>
            <person name="Speth D.R."/>
            <person name="De Graaf R.M."/>
            <person name="Op Den Camp H.J."/>
            <person name="Jetten M.S."/>
            <person name="Welte C.U."/>
        </authorList>
    </citation>
    <scope>NUCLEOTIDE SEQUENCE [LARGE SCALE GENOMIC DNA]</scope>
</reference>
<organism evidence="2 3">
    <name type="scientific">Candidatus Methanoperedens nitratireducens</name>
    <dbReference type="NCBI Taxonomy" id="1392998"/>
    <lineage>
        <taxon>Archaea</taxon>
        <taxon>Methanobacteriati</taxon>
        <taxon>Methanobacteriota</taxon>
        <taxon>Stenosarchaea group</taxon>
        <taxon>Methanomicrobia</taxon>
        <taxon>Methanosarcinales</taxon>
        <taxon>ANME-2 cluster</taxon>
        <taxon>Candidatus Methanoperedentaceae</taxon>
        <taxon>Candidatus Methanoperedens</taxon>
    </lineage>
</organism>
<sequence>MIGFSADMQQGFQITAKSIQAMDIGKAIIFSDEGQKAAFAYAKEPPQDDALQSRKGNMRIKPQKNGLKNLG</sequence>
<dbReference type="EMBL" id="LKCM01000241">
    <property type="protein sequence ID" value="KPQ42314.1"/>
    <property type="molecule type" value="Genomic_DNA"/>
</dbReference>
<name>A0A0N8KQJ5_9EURY</name>
<evidence type="ECO:0000256" key="1">
    <source>
        <dbReference type="SAM" id="MobiDB-lite"/>
    </source>
</evidence>
<evidence type="ECO:0000313" key="3">
    <source>
        <dbReference type="Proteomes" id="UP000050360"/>
    </source>
</evidence>
<feature type="region of interest" description="Disordered" evidence="1">
    <location>
        <begin position="45"/>
        <end position="71"/>
    </location>
</feature>
<comment type="caution">
    <text evidence="2">The sequence shown here is derived from an EMBL/GenBank/DDBJ whole genome shotgun (WGS) entry which is preliminary data.</text>
</comment>
<protein>
    <submittedName>
        <fullName evidence="2">Uncharacterized protein</fullName>
    </submittedName>
</protein>
<accession>A0A0N8KQJ5</accession>